<dbReference type="InterPro" id="IPR000960">
    <property type="entry name" value="Flavin_mOase"/>
</dbReference>
<keyword evidence="5" id="KW-1185">Reference proteome</keyword>
<dbReference type="SUPFAM" id="SSF51905">
    <property type="entry name" value="FAD/NAD(P)-binding domain"/>
    <property type="match status" value="2"/>
</dbReference>
<dbReference type="GO" id="GO:0050660">
    <property type="term" value="F:flavin adenine dinucleotide binding"/>
    <property type="evidence" value="ECO:0007669"/>
    <property type="project" value="InterPro"/>
</dbReference>
<dbReference type="PRINTS" id="PR00368">
    <property type="entry name" value="FADPNR"/>
</dbReference>
<dbReference type="STRING" id="1185876.BN8_04217"/>
<name>I2GM63_9BACT</name>
<evidence type="ECO:0000256" key="2">
    <source>
        <dbReference type="ARBA" id="ARBA00022827"/>
    </source>
</evidence>
<keyword evidence="2" id="KW-0274">FAD</keyword>
<evidence type="ECO:0000313" key="5">
    <source>
        <dbReference type="Proteomes" id="UP000009309"/>
    </source>
</evidence>
<dbReference type="GO" id="GO:0050661">
    <property type="term" value="F:NADP binding"/>
    <property type="evidence" value="ECO:0007669"/>
    <property type="project" value="InterPro"/>
</dbReference>
<keyword evidence="3" id="KW-0560">Oxidoreductase</keyword>
<keyword evidence="4" id="KW-0503">Monooxygenase</keyword>
<protein>
    <submittedName>
        <fullName evidence="4">Flavin-containing monooxygenase FMO</fullName>
    </submittedName>
</protein>
<organism evidence="4 5">
    <name type="scientific">Fibrisoma limi BUZ 3</name>
    <dbReference type="NCBI Taxonomy" id="1185876"/>
    <lineage>
        <taxon>Bacteria</taxon>
        <taxon>Pseudomonadati</taxon>
        <taxon>Bacteroidota</taxon>
        <taxon>Cytophagia</taxon>
        <taxon>Cytophagales</taxon>
        <taxon>Spirosomataceae</taxon>
        <taxon>Fibrisoma</taxon>
    </lineage>
</organism>
<dbReference type="Pfam" id="PF00743">
    <property type="entry name" value="FMO-like"/>
    <property type="match status" value="1"/>
</dbReference>
<keyword evidence="1" id="KW-0285">Flavoprotein</keyword>
<proteinExistence type="predicted"/>
<dbReference type="eggNOG" id="COG2072">
    <property type="taxonomic scope" value="Bacteria"/>
</dbReference>
<dbReference type="PANTHER" id="PTHR43539">
    <property type="entry name" value="FLAVIN-BINDING MONOOXYGENASE-LIKE PROTEIN (AFU_ORTHOLOGUE AFUA_4G09220)"/>
    <property type="match status" value="1"/>
</dbReference>
<dbReference type="PANTHER" id="PTHR43539:SF78">
    <property type="entry name" value="FLAVIN-CONTAINING MONOOXYGENASE"/>
    <property type="match status" value="1"/>
</dbReference>
<reference evidence="4 5" key="1">
    <citation type="journal article" date="2012" name="J. Bacteriol.">
        <title>Genome Sequence of the Filamentous Bacterium Fibrisoma limi BUZ 3T.</title>
        <authorList>
            <person name="Filippini M."/>
            <person name="Qi W."/>
            <person name="Jaenicke S."/>
            <person name="Goesmann A."/>
            <person name="Smits T.H."/>
            <person name="Bagheri H.C."/>
        </authorList>
    </citation>
    <scope>NUCLEOTIDE SEQUENCE [LARGE SCALE GENOMIC DNA]</scope>
    <source>
        <strain evidence="5">BUZ 3T</strain>
    </source>
</reference>
<dbReference type="Gene3D" id="3.50.50.60">
    <property type="entry name" value="FAD/NAD(P)-binding domain"/>
    <property type="match status" value="1"/>
</dbReference>
<dbReference type="InterPro" id="IPR020946">
    <property type="entry name" value="Flavin_mOase-like"/>
</dbReference>
<dbReference type="PIRSF" id="PIRSF000332">
    <property type="entry name" value="FMO"/>
    <property type="match status" value="1"/>
</dbReference>
<sequence>MTNTLIIGAGPAGLAIAGQLAHRNLPFTVLEASEYIGIAWRNHYDRLHLHTVKEHSALPHFPYPAEYPTYVSRLQVVEYLERYAEHFSIRPHFNQNVVSIRQNDAGTWQVQTRTDTFEAERVVVATGYNRIPNVPELPGQRNFRGIIWHSRDYRNGAAFRDENVLVVGMGNTGAEVALDLLEHGARPFISVRRPINIVRREVFGRPAQPTAIFLSKFPNWFYDFMARLSQRLTVGDVSAYGLGKPTHAPSYDTRRGVIPVIDIGTLDQIKAGAIKVVPAIQQINAKTVTFADGRELPFDAIILATGYRPGMASILGEPLSEQVLNERGYPKALWFDRPDLRGLYFLGFTTPLTGIIYNLNIDSAKIANHISAQLPKQPDSKNITARP</sequence>
<evidence type="ECO:0000256" key="3">
    <source>
        <dbReference type="ARBA" id="ARBA00023002"/>
    </source>
</evidence>
<accession>I2GM63</accession>
<dbReference type="InterPro" id="IPR036188">
    <property type="entry name" value="FAD/NAD-bd_sf"/>
</dbReference>
<comment type="caution">
    <text evidence="4">The sequence shown here is derived from an EMBL/GenBank/DDBJ whole genome shotgun (WGS) entry which is preliminary data.</text>
</comment>
<dbReference type="Proteomes" id="UP000009309">
    <property type="component" value="Unassembled WGS sequence"/>
</dbReference>
<dbReference type="EMBL" id="CAIT01000007">
    <property type="protein sequence ID" value="CCH54989.1"/>
    <property type="molecule type" value="Genomic_DNA"/>
</dbReference>
<evidence type="ECO:0000313" key="4">
    <source>
        <dbReference type="EMBL" id="CCH54989.1"/>
    </source>
</evidence>
<dbReference type="RefSeq" id="WP_009283565.1">
    <property type="nucleotide sequence ID" value="NZ_CAIT01000007.1"/>
</dbReference>
<dbReference type="AlphaFoldDB" id="I2GM63"/>
<evidence type="ECO:0000256" key="1">
    <source>
        <dbReference type="ARBA" id="ARBA00022630"/>
    </source>
</evidence>
<gene>
    <name evidence="4" type="ORF">BN8_04217</name>
</gene>
<dbReference type="PRINTS" id="PR00469">
    <property type="entry name" value="PNDRDTASEII"/>
</dbReference>
<dbReference type="OrthoDB" id="9778740at2"/>
<dbReference type="GO" id="GO:0004499">
    <property type="term" value="F:N,N-dimethylaniline monooxygenase activity"/>
    <property type="evidence" value="ECO:0007669"/>
    <property type="project" value="InterPro"/>
</dbReference>
<dbReference type="InterPro" id="IPR050982">
    <property type="entry name" value="Auxin_biosynth/cation_transpt"/>
</dbReference>